<gene>
    <name evidence="1" type="ORF">LITE_LOCUS43399</name>
</gene>
<protein>
    <submittedName>
        <fullName evidence="1">Uncharacterized protein</fullName>
    </submittedName>
</protein>
<evidence type="ECO:0000313" key="2">
    <source>
        <dbReference type="Proteomes" id="UP001154282"/>
    </source>
</evidence>
<dbReference type="EMBL" id="CAMGYJ010000009">
    <property type="protein sequence ID" value="CAI0545001.1"/>
    <property type="molecule type" value="Genomic_DNA"/>
</dbReference>
<evidence type="ECO:0000313" key="1">
    <source>
        <dbReference type="EMBL" id="CAI0545001.1"/>
    </source>
</evidence>
<proteinExistence type="predicted"/>
<keyword evidence="2" id="KW-1185">Reference proteome</keyword>
<reference evidence="1" key="1">
    <citation type="submission" date="2022-08" db="EMBL/GenBank/DDBJ databases">
        <authorList>
            <person name="Gutierrez-Valencia J."/>
        </authorList>
    </citation>
    <scope>NUCLEOTIDE SEQUENCE</scope>
</reference>
<organism evidence="1 2">
    <name type="scientific">Linum tenue</name>
    <dbReference type="NCBI Taxonomy" id="586396"/>
    <lineage>
        <taxon>Eukaryota</taxon>
        <taxon>Viridiplantae</taxon>
        <taxon>Streptophyta</taxon>
        <taxon>Embryophyta</taxon>
        <taxon>Tracheophyta</taxon>
        <taxon>Spermatophyta</taxon>
        <taxon>Magnoliopsida</taxon>
        <taxon>eudicotyledons</taxon>
        <taxon>Gunneridae</taxon>
        <taxon>Pentapetalae</taxon>
        <taxon>rosids</taxon>
        <taxon>fabids</taxon>
        <taxon>Malpighiales</taxon>
        <taxon>Linaceae</taxon>
        <taxon>Linum</taxon>
    </lineage>
</organism>
<dbReference type="AlphaFoldDB" id="A0AAV0QJF6"/>
<comment type="caution">
    <text evidence="1">The sequence shown here is derived from an EMBL/GenBank/DDBJ whole genome shotgun (WGS) entry which is preliminary data.</text>
</comment>
<name>A0AAV0QJF6_9ROSI</name>
<dbReference type="Proteomes" id="UP001154282">
    <property type="component" value="Unassembled WGS sequence"/>
</dbReference>
<sequence>MFLVVRLERVEGMGRAQSVVLCVGRRRWRARGIEVLEKTAAEWSGDGHEWEGADCLEGRVMTCEGLGSVGCGESWAQLGCVES</sequence>
<accession>A0AAV0QJF6</accession>